<dbReference type="RefSeq" id="WP_006885857.1">
    <property type="nucleotide sequence ID" value="NZ_AOIU01000047.1"/>
</dbReference>
<dbReference type="InterPro" id="IPR002372">
    <property type="entry name" value="PQQ_rpt_dom"/>
</dbReference>
<dbReference type="PANTHER" id="PTHR34512:SF30">
    <property type="entry name" value="OUTER MEMBRANE PROTEIN ASSEMBLY FACTOR BAMB"/>
    <property type="match status" value="1"/>
</dbReference>
<feature type="domain" description="Pyrrolo-quinoline quinone repeat" evidence="2">
    <location>
        <begin position="252"/>
        <end position="418"/>
    </location>
</feature>
<gene>
    <name evidence="3" type="ORF">C475_20972</name>
</gene>
<dbReference type="PATRIC" id="fig|797114.5.peg.4229"/>
<organism evidence="3 4">
    <name type="scientific">Halosimplex carlsbadense 2-9-1</name>
    <dbReference type="NCBI Taxonomy" id="797114"/>
    <lineage>
        <taxon>Archaea</taxon>
        <taxon>Methanobacteriati</taxon>
        <taxon>Methanobacteriota</taxon>
        <taxon>Stenosarchaea group</taxon>
        <taxon>Halobacteria</taxon>
        <taxon>Halobacteriales</taxon>
        <taxon>Haloarculaceae</taxon>
        <taxon>Halosimplex</taxon>
    </lineage>
</organism>
<dbReference type="EMBL" id="AOIU01000047">
    <property type="protein sequence ID" value="ELZ20286.1"/>
    <property type="molecule type" value="Genomic_DNA"/>
</dbReference>
<dbReference type="AlphaFoldDB" id="M0CAG4"/>
<dbReference type="SUPFAM" id="SSF50998">
    <property type="entry name" value="Quinoprotein alcohol dehydrogenase-like"/>
    <property type="match status" value="2"/>
</dbReference>
<dbReference type="InterPro" id="IPR015943">
    <property type="entry name" value="WD40/YVTN_repeat-like_dom_sf"/>
</dbReference>
<evidence type="ECO:0000313" key="3">
    <source>
        <dbReference type="EMBL" id="ELZ20286.1"/>
    </source>
</evidence>
<protein>
    <submittedName>
        <fullName evidence="3">PQQ repeat protein</fullName>
    </submittedName>
</protein>
<dbReference type="InterPro" id="IPR011047">
    <property type="entry name" value="Quinoprotein_ADH-like_sf"/>
</dbReference>
<dbReference type="Gene3D" id="2.40.10.480">
    <property type="match status" value="1"/>
</dbReference>
<dbReference type="Gene3D" id="2.130.10.10">
    <property type="entry name" value="YVTN repeat-like/Quinoprotein amine dehydrogenase"/>
    <property type="match status" value="1"/>
</dbReference>
<dbReference type="PANTHER" id="PTHR34512">
    <property type="entry name" value="CELL SURFACE PROTEIN"/>
    <property type="match status" value="1"/>
</dbReference>
<comment type="caution">
    <text evidence="3">The sequence shown here is derived from an EMBL/GenBank/DDBJ whole genome shotgun (WGS) entry which is preliminary data.</text>
</comment>
<dbReference type="PROSITE" id="PS51257">
    <property type="entry name" value="PROKAR_LIPOPROTEIN"/>
    <property type="match status" value="1"/>
</dbReference>
<sequence length="433" mass="44407">MRRRTILAALGAAAVGSLAGCTGGCSPTGGGDTDRGGDAATGWRQVGGGPHHTGRAAPEERPPSDPSATTLGLEPVTDSEQVHYSPASAPAVADGRTYVATGVGSEWDDDPPGGVYALDPGRSEPVWSVAVPSGVTGPPAAVGDAVVVGVRDESLTAYDAETGEQRWRVALGGTPGSPVVAGDRVYVGTDAGRLAAVDPGGAERCASRSLVPATARLTKGGRPIPAAPAVDGETAYLLVDGRAENAYDERTAELVALDLASGAEQWRYAASTADPLAAPSVGDGIVYVSLGGAVHAVDASDGTREWRFATGFDRPSRPAVGDGTVYVSAKNVYALDAATGTERWRHVNTYADRDADRVPRHDAPVVAGDRVYAGLGALDAATGERVWGEFGNRAESEYFWGDEFRGNVAPAGPAVADGSTVVTLRSGRVVWFE</sequence>
<dbReference type="OrthoDB" id="136681at2157"/>
<dbReference type="eggNOG" id="arCOG02482">
    <property type="taxonomic scope" value="Archaea"/>
</dbReference>
<dbReference type="SMART" id="SM00564">
    <property type="entry name" value="PQQ"/>
    <property type="match status" value="7"/>
</dbReference>
<evidence type="ECO:0000313" key="4">
    <source>
        <dbReference type="Proteomes" id="UP000011626"/>
    </source>
</evidence>
<keyword evidence="4" id="KW-1185">Reference proteome</keyword>
<evidence type="ECO:0000259" key="2">
    <source>
        <dbReference type="Pfam" id="PF13360"/>
    </source>
</evidence>
<feature type="region of interest" description="Disordered" evidence="1">
    <location>
        <begin position="24"/>
        <end position="72"/>
    </location>
</feature>
<dbReference type="InterPro" id="IPR018391">
    <property type="entry name" value="PQQ_b-propeller_rpt"/>
</dbReference>
<feature type="domain" description="Pyrrolo-quinoline quinone repeat" evidence="2">
    <location>
        <begin position="86"/>
        <end position="234"/>
    </location>
</feature>
<reference evidence="3 4" key="1">
    <citation type="journal article" date="2014" name="PLoS Genet.">
        <title>Phylogenetically driven sequencing of extremely halophilic archaea reveals strategies for static and dynamic osmo-response.</title>
        <authorList>
            <person name="Becker E.A."/>
            <person name="Seitzer P.M."/>
            <person name="Tritt A."/>
            <person name="Larsen D."/>
            <person name="Krusor M."/>
            <person name="Yao A.I."/>
            <person name="Wu D."/>
            <person name="Madern D."/>
            <person name="Eisen J.A."/>
            <person name="Darling A.E."/>
            <person name="Facciotti M.T."/>
        </authorList>
    </citation>
    <scope>NUCLEOTIDE SEQUENCE [LARGE SCALE GENOMIC DNA]</scope>
    <source>
        <strain evidence="3 4">2-9-1</strain>
    </source>
</reference>
<dbReference type="STRING" id="797114.C475_20972"/>
<accession>M0CAG4</accession>
<name>M0CAG4_9EURY</name>
<dbReference type="Proteomes" id="UP000011626">
    <property type="component" value="Unassembled WGS sequence"/>
</dbReference>
<evidence type="ECO:0000256" key="1">
    <source>
        <dbReference type="SAM" id="MobiDB-lite"/>
    </source>
</evidence>
<dbReference type="Pfam" id="PF13360">
    <property type="entry name" value="PQQ_2"/>
    <property type="match status" value="2"/>
</dbReference>
<proteinExistence type="predicted"/>